<dbReference type="STRING" id="748224.HMPREF9436_00458"/>
<evidence type="ECO:0000313" key="5">
    <source>
        <dbReference type="Proteomes" id="UP000006028"/>
    </source>
</evidence>
<dbReference type="PANTHER" id="PTHR37815:SF3">
    <property type="entry name" value="UPF0397 PROTEIN SPR0429"/>
    <property type="match status" value="1"/>
</dbReference>
<feature type="transmembrane region" description="Helical" evidence="3">
    <location>
        <begin position="61"/>
        <end position="79"/>
    </location>
</feature>
<dbReference type="eggNOG" id="COG4720">
    <property type="taxonomic scope" value="Bacteria"/>
</dbReference>
<proteinExistence type="predicted"/>
<dbReference type="AlphaFoldDB" id="E2ZFM5"/>
<evidence type="ECO:0008006" key="6">
    <source>
        <dbReference type="Google" id="ProtNLM"/>
    </source>
</evidence>
<feature type="transmembrane region" description="Helical" evidence="3">
    <location>
        <begin position="91"/>
        <end position="118"/>
    </location>
</feature>
<accession>E2ZFM5</accession>
<evidence type="ECO:0000256" key="3">
    <source>
        <dbReference type="SAM" id="Phobius"/>
    </source>
</evidence>
<keyword evidence="1 3" id="KW-0812">Transmembrane</keyword>
<dbReference type="Proteomes" id="UP000006028">
    <property type="component" value="Unassembled WGS sequence"/>
</dbReference>
<keyword evidence="3" id="KW-0472">Membrane</keyword>
<name>E2ZFM5_9FIRM</name>
<gene>
    <name evidence="4" type="ORF">HMPREF9436_00458</name>
</gene>
<comment type="caution">
    <text evidence="4">The sequence shown here is derived from an EMBL/GenBank/DDBJ whole genome shotgun (WGS) entry which is preliminary data.</text>
</comment>
<feature type="transmembrane region" description="Helical" evidence="3">
    <location>
        <begin position="30"/>
        <end position="49"/>
    </location>
</feature>
<evidence type="ECO:0000256" key="2">
    <source>
        <dbReference type="ARBA" id="ARBA00022989"/>
    </source>
</evidence>
<dbReference type="InterPro" id="IPR009825">
    <property type="entry name" value="ECF_substrate-spec-like"/>
</dbReference>
<reference evidence="4 5" key="1">
    <citation type="submission" date="2010-08" db="EMBL/GenBank/DDBJ databases">
        <authorList>
            <person name="Weinstock G."/>
            <person name="Sodergren E."/>
            <person name="Clifton S."/>
            <person name="Fulton L."/>
            <person name="Fulton B."/>
            <person name="Courtney L."/>
            <person name="Fronick C."/>
            <person name="Harrison M."/>
            <person name="Strong C."/>
            <person name="Farmer C."/>
            <person name="Delahaunty K."/>
            <person name="Markovic C."/>
            <person name="Hall O."/>
            <person name="Minx P."/>
            <person name="Tomlinson C."/>
            <person name="Mitreva M."/>
            <person name="Hou S."/>
            <person name="Chen J."/>
            <person name="Wollam A."/>
            <person name="Pepin K.H."/>
            <person name="Johnson M."/>
            <person name="Bhonagiri V."/>
            <person name="Zhang X."/>
            <person name="Suruliraj S."/>
            <person name="Warren W."/>
            <person name="Chinwalla A."/>
            <person name="Mardis E.R."/>
            <person name="Wilson R.K."/>
        </authorList>
    </citation>
    <scope>NUCLEOTIDE SEQUENCE [LARGE SCALE GENOMIC DNA]</scope>
    <source>
        <strain evidence="4 5">KLE1255</strain>
    </source>
</reference>
<feature type="transmembrane region" description="Helical" evidence="3">
    <location>
        <begin position="203"/>
        <end position="226"/>
    </location>
</feature>
<sequence length="242" mass="25731">MVAKQSKPQWGFGAAGTEIWRESKIMSTTAMWLLLAVVVIVILFASVLYKRTFTTKELALTGVMAALSLVAYLFFRVPFYGGSSFHLGNTFTALTALLLDGVSGGLAGAIGLALADILAGDPGYAVTTFVLKFIIGITCGAVAHKAFKLRDLDKHSSGYLVKVIVSAGSGLLLNVLTDPFLGYFRNVYIFGQEYTVAQALTKIAGGITFVNSVASTVCAVILYLALRPALERAGLLPKGEKH</sequence>
<evidence type="ECO:0000313" key="4">
    <source>
        <dbReference type="EMBL" id="EFQ08046.1"/>
    </source>
</evidence>
<dbReference type="PANTHER" id="PTHR37815">
    <property type="entry name" value="UPF0397 PROTEIN BC_2624-RELATED"/>
    <property type="match status" value="1"/>
</dbReference>
<dbReference type="Pfam" id="PF07155">
    <property type="entry name" value="ECF-ribofla_trS"/>
    <property type="match status" value="1"/>
</dbReference>
<keyword evidence="2 3" id="KW-1133">Transmembrane helix</keyword>
<evidence type="ECO:0000256" key="1">
    <source>
        <dbReference type="ARBA" id="ARBA00022692"/>
    </source>
</evidence>
<feature type="transmembrane region" description="Helical" evidence="3">
    <location>
        <begin position="124"/>
        <end position="147"/>
    </location>
</feature>
<dbReference type="HOGENOM" id="CLU_084705_2_0_9"/>
<protein>
    <recommendedName>
        <fullName evidence="6">ECF transporter S component</fullName>
    </recommendedName>
</protein>
<dbReference type="Gene3D" id="1.10.1760.20">
    <property type="match status" value="1"/>
</dbReference>
<dbReference type="BioCyc" id="FCF748224-HMP:GTSS-2759-MONOMER"/>
<feature type="transmembrane region" description="Helical" evidence="3">
    <location>
        <begin position="159"/>
        <end position="183"/>
    </location>
</feature>
<organism evidence="4 5">
    <name type="scientific">Faecalibacterium cf. prausnitzii KLE1255</name>
    <dbReference type="NCBI Taxonomy" id="748224"/>
    <lineage>
        <taxon>Bacteria</taxon>
        <taxon>Bacillati</taxon>
        <taxon>Bacillota</taxon>
        <taxon>Clostridia</taxon>
        <taxon>Eubacteriales</taxon>
        <taxon>Oscillospiraceae</taxon>
        <taxon>Faecalibacterium</taxon>
    </lineage>
</organism>
<dbReference type="EMBL" id="AECU01000028">
    <property type="protein sequence ID" value="EFQ08046.1"/>
    <property type="molecule type" value="Genomic_DNA"/>
</dbReference>
<dbReference type="GO" id="GO:0016020">
    <property type="term" value="C:membrane"/>
    <property type="evidence" value="ECO:0007669"/>
    <property type="project" value="InterPro"/>
</dbReference>